<dbReference type="InterPro" id="IPR018990">
    <property type="entry name" value="Prot_inh_I42_chagasin"/>
</dbReference>
<keyword evidence="6" id="KW-1185">Reference proteome</keyword>
<feature type="domain" description="Proteinase inhibitor I42 chagasin" evidence="4">
    <location>
        <begin position="42"/>
        <end position="131"/>
    </location>
</feature>
<feature type="signal peptide" evidence="3">
    <location>
        <begin position="1"/>
        <end position="31"/>
    </location>
</feature>
<dbReference type="GO" id="GO:0004869">
    <property type="term" value="F:cysteine-type endopeptidase inhibitor activity"/>
    <property type="evidence" value="ECO:0007669"/>
    <property type="project" value="UniProtKB-KW"/>
</dbReference>
<dbReference type="Gene3D" id="2.60.40.2020">
    <property type="match status" value="1"/>
</dbReference>
<reference evidence="5 6" key="1">
    <citation type="submission" date="2017-07" db="EMBL/GenBank/DDBJ databases">
        <title>Draft Genome Sequences of Select Purple Nonsulfur Bacteria.</title>
        <authorList>
            <person name="Lasarre B."/>
            <person name="Mckinlay J.B."/>
        </authorList>
    </citation>
    <scope>NUCLEOTIDE SEQUENCE [LARGE SCALE GENOMIC DNA]</scope>
    <source>
        <strain evidence="5 6">DSM 11907</strain>
    </source>
</reference>
<dbReference type="Proteomes" id="UP000248863">
    <property type="component" value="Unassembled WGS sequence"/>
</dbReference>
<comment type="caution">
    <text evidence="5">The sequence shown here is derived from an EMBL/GenBank/DDBJ whole genome shotgun (WGS) entry which is preliminary data.</text>
</comment>
<dbReference type="Pfam" id="PF09394">
    <property type="entry name" value="Inhibitor_I42"/>
    <property type="match status" value="1"/>
</dbReference>
<dbReference type="OrthoDB" id="7872263at2"/>
<evidence type="ECO:0000259" key="4">
    <source>
        <dbReference type="Pfam" id="PF09394"/>
    </source>
</evidence>
<dbReference type="RefSeq" id="WP_111359225.1">
    <property type="nucleotide sequence ID" value="NZ_NHSK01000209.1"/>
</dbReference>
<name>A0A327K817_9BRAD</name>
<dbReference type="InterPro" id="IPR036331">
    <property type="entry name" value="Chagasin-like_sf"/>
</dbReference>
<dbReference type="AlphaFoldDB" id="A0A327K817"/>
<gene>
    <name evidence="5" type="ORF">CH338_21910</name>
</gene>
<keyword evidence="1" id="KW-0646">Protease inhibitor</keyword>
<evidence type="ECO:0000313" key="6">
    <source>
        <dbReference type="Proteomes" id="UP000248863"/>
    </source>
</evidence>
<evidence type="ECO:0000256" key="3">
    <source>
        <dbReference type="SAM" id="SignalP"/>
    </source>
</evidence>
<organism evidence="5 6">
    <name type="scientific">Rhodoplanes elegans</name>
    <dbReference type="NCBI Taxonomy" id="29408"/>
    <lineage>
        <taxon>Bacteria</taxon>
        <taxon>Pseudomonadati</taxon>
        <taxon>Pseudomonadota</taxon>
        <taxon>Alphaproteobacteria</taxon>
        <taxon>Hyphomicrobiales</taxon>
        <taxon>Nitrobacteraceae</taxon>
        <taxon>Rhodoplanes</taxon>
    </lineage>
</organism>
<evidence type="ECO:0000313" key="5">
    <source>
        <dbReference type="EMBL" id="RAI33825.1"/>
    </source>
</evidence>
<feature type="chain" id="PRO_5016457113" description="Proteinase inhibitor I42 chagasin domain-containing protein" evidence="3">
    <location>
        <begin position="32"/>
        <end position="134"/>
    </location>
</feature>
<evidence type="ECO:0000256" key="1">
    <source>
        <dbReference type="ARBA" id="ARBA00022690"/>
    </source>
</evidence>
<accession>A0A327K817</accession>
<proteinExistence type="predicted"/>
<keyword evidence="2" id="KW-0789">Thiol protease inhibitor</keyword>
<sequence>MCVPFPRPFAIATALAAFLIIVPGCSRPAAAQSRTASAPLTLAVGETSTISLEENVTTGFAWRYDAAASRDAACVTLTDLGHAARAGDPAIGAFGLRRWKLVGAGRGRAELRFLYQRPWEQKPVREHTIIVDVR</sequence>
<protein>
    <recommendedName>
        <fullName evidence="4">Proteinase inhibitor I42 chagasin domain-containing protein</fullName>
    </recommendedName>
</protein>
<keyword evidence="3" id="KW-0732">Signal</keyword>
<dbReference type="SUPFAM" id="SSF141066">
    <property type="entry name" value="ICP-like"/>
    <property type="match status" value="1"/>
</dbReference>
<dbReference type="EMBL" id="NPEU01000338">
    <property type="protein sequence ID" value="RAI33825.1"/>
    <property type="molecule type" value="Genomic_DNA"/>
</dbReference>
<evidence type="ECO:0000256" key="2">
    <source>
        <dbReference type="ARBA" id="ARBA00022704"/>
    </source>
</evidence>